<sequence>MLQLEKHDAFFAAVTLVNEKHGEENVKATSLRLRLRGPNTLLDAIKPGLRQFLYRPAAPGEQIDLYQGVEDLVALRDPRLKQLKFDDEFPGYTLTLHTGLGLSSELVFRDVTLRRFAVAAIEGGSCEITFSALVHPTRIEMGNLGALLQESNEITLAPPTGAEAGTQQDLAA</sequence>
<organism evidence="1 2">
    <name type="scientific">Coralloluteibacterium thermophilum</name>
    <dbReference type="NCBI Taxonomy" id="2707049"/>
    <lineage>
        <taxon>Bacteria</taxon>
        <taxon>Pseudomonadati</taxon>
        <taxon>Pseudomonadota</taxon>
        <taxon>Gammaproteobacteria</taxon>
        <taxon>Lysobacterales</taxon>
        <taxon>Lysobacteraceae</taxon>
        <taxon>Coralloluteibacterium</taxon>
    </lineage>
</organism>
<dbReference type="Proteomes" id="UP001595892">
    <property type="component" value="Unassembled WGS sequence"/>
</dbReference>
<comment type="caution">
    <text evidence="1">The sequence shown here is derived from an EMBL/GenBank/DDBJ whole genome shotgun (WGS) entry which is preliminary data.</text>
</comment>
<proteinExistence type="predicted"/>
<evidence type="ECO:0000313" key="1">
    <source>
        <dbReference type="EMBL" id="MFC4727116.1"/>
    </source>
</evidence>
<keyword evidence="2" id="KW-1185">Reference proteome</keyword>
<accession>A0ABV9NGR8</accession>
<evidence type="ECO:0008006" key="3">
    <source>
        <dbReference type="Google" id="ProtNLM"/>
    </source>
</evidence>
<name>A0ABV9NGR8_9GAMM</name>
<reference evidence="2" key="1">
    <citation type="journal article" date="2019" name="Int. J. Syst. Evol. Microbiol.">
        <title>The Global Catalogue of Microorganisms (GCM) 10K type strain sequencing project: providing services to taxonomists for standard genome sequencing and annotation.</title>
        <authorList>
            <consortium name="The Broad Institute Genomics Platform"/>
            <consortium name="The Broad Institute Genome Sequencing Center for Infectious Disease"/>
            <person name="Wu L."/>
            <person name="Ma J."/>
        </authorList>
    </citation>
    <scope>NUCLEOTIDE SEQUENCE [LARGE SCALE GENOMIC DNA]</scope>
    <source>
        <strain evidence="2">CGMCC 1.13574</strain>
    </source>
</reference>
<dbReference type="EMBL" id="JBHSGG010000003">
    <property type="protein sequence ID" value="MFC4727116.1"/>
    <property type="molecule type" value="Genomic_DNA"/>
</dbReference>
<evidence type="ECO:0000313" key="2">
    <source>
        <dbReference type="Proteomes" id="UP001595892"/>
    </source>
</evidence>
<dbReference type="RefSeq" id="WP_377003119.1">
    <property type="nucleotide sequence ID" value="NZ_JBHSGG010000003.1"/>
</dbReference>
<protein>
    <recommendedName>
        <fullName evidence="3">DUF1833 domain-containing protein</fullName>
    </recommendedName>
</protein>
<gene>
    <name evidence="1" type="ORF">ACFO3Q_02900</name>
</gene>